<accession>A0ABV6TF80</accession>
<dbReference type="RefSeq" id="WP_394318083.1">
    <property type="nucleotide sequence ID" value="NZ_JBHMQV010000009.1"/>
</dbReference>
<protein>
    <recommendedName>
        <fullName evidence="3">AG2 protein</fullName>
    </recommendedName>
</protein>
<evidence type="ECO:0008006" key="3">
    <source>
        <dbReference type="Google" id="ProtNLM"/>
    </source>
</evidence>
<dbReference type="EMBL" id="JBHMQV010000009">
    <property type="protein sequence ID" value="MFC0844088.1"/>
    <property type="molecule type" value="Genomic_DNA"/>
</dbReference>
<dbReference type="Proteomes" id="UP001589887">
    <property type="component" value="Unassembled WGS sequence"/>
</dbReference>
<reference evidence="1 2" key="1">
    <citation type="submission" date="2024-09" db="EMBL/GenBank/DDBJ databases">
        <authorList>
            <person name="Sun Q."/>
            <person name="Mori K."/>
        </authorList>
    </citation>
    <scope>NUCLEOTIDE SEQUENCE [LARGE SCALE GENOMIC DNA]</scope>
    <source>
        <strain evidence="1 2">JCM 4557</strain>
    </source>
</reference>
<evidence type="ECO:0000313" key="1">
    <source>
        <dbReference type="EMBL" id="MFC0844088.1"/>
    </source>
</evidence>
<evidence type="ECO:0000313" key="2">
    <source>
        <dbReference type="Proteomes" id="UP001589887"/>
    </source>
</evidence>
<organism evidence="1 2">
    <name type="scientific">Streptomyces noboritoensis</name>
    <dbReference type="NCBI Taxonomy" id="67337"/>
    <lineage>
        <taxon>Bacteria</taxon>
        <taxon>Bacillati</taxon>
        <taxon>Actinomycetota</taxon>
        <taxon>Actinomycetes</taxon>
        <taxon>Kitasatosporales</taxon>
        <taxon>Streptomycetaceae</taxon>
        <taxon>Streptomyces</taxon>
    </lineage>
</organism>
<gene>
    <name evidence="1" type="ORF">ACFH04_10245</name>
</gene>
<proteinExistence type="predicted"/>
<comment type="caution">
    <text evidence="1">The sequence shown here is derived from an EMBL/GenBank/DDBJ whole genome shotgun (WGS) entry which is preliminary data.</text>
</comment>
<sequence length="689" mass="75488">MELDALRFGNFTPLGTAVSDWTAMISKLESLRTDAHDQLDGKSQKANWAGVNATVTRQFITRTAKEFGDAVTEATSIRNILQDTYNELVDWQQKLNEAIEHGLKNNLTVVGTGKGGFTVTMNIHPDRAAKGTKVAEHSMADVDNLRDEVQRILAKATESDNTAAQVLTALAGQTPLGFSDASYGDRDAAAKALKDAEDLANLIKKKGDDMTPEEFDNLTRQLGAYKNDPLFQEKFTTTLGARGALDFWADLSDPSDGGSLQRARLDQLGELQKNLGFTLAGASQTGSTAMQLWEQDMIGLGGQQITTRGTQVYGFQLMSNLMRVGNYDDTFLNGYGNALVSTEKKMKLPDHYWNGGVGGPPMPKMNFIGEEFGRDPMTGFMTALSRSPDAATQFFNATAPQDNAEYVLKDRHAFDDTPLNHGDANQSKDATGKALIAAATGVDPNDPNARPVDHTPEHRQVLDRSLKYLSAAGDDFAPELRDDMAIVLGNHSDEVHYSMSALANDPDDPKLLDRGQLLEVTKQVSRSQDSYGKLNEFMNQEMVRDIYQDHPKDPHETLQRAGQTTGFLEEARYQALKTDKHDPSWDAKWMYHGFGAAVNFIPGVGDVAQRGVDALTYQWQLDEQARINHEIQEQNGKVFVGREGQLKALAEQWDKVNPDSGKNAYTLTNEASTAALNGNAAAQGLAGDQ</sequence>
<keyword evidence="2" id="KW-1185">Reference proteome</keyword>
<name>A0ABV6TF80_9ACTN</name>